<dbReference type="NCBIfam" id="TIGR00220">
    <property type="entry name" value="mscL"/>
    <property type="match status" value="1"/>
</dbReference>
<dbReference type="SUPFAM" id="SSF81330">
    <property type="entry name" value="Gated mechanosensitive channel"/>
    <property type="match status" value="1"/>
</dbReference>
<accession>A0ABT3FPZ5</accession>
<keyword evidence="5 10" id="KW-0812">Transmembrane</keyword>
<dbReference type="HAMAP" id="MF_00115">
    <property type="entry name" value="MscL"/>
    <property type="match status" value="1"/>
</dbReference>
<keyword evidence="6 10" id="KW-1133">Transmembrane helix</keyword>
<comment type="subunit">
    <text evidence="10">Homopentamer.</text>
</comment>
<dbReference type="PRINTS" id="PR01264">
    <property type="entry name" value="MECHCHANNEL"/>
</dbReference>
<dbReference type="InterPro" id="IPR001185">
    <property type="entry name" value="MS_channel"/>
</dbReference>
<keyword evidence="3 10" id="KW-0813">Transport</keyword>
<dbReference type="PANTHER" id="PTHR30266:SF2">
    <property type="entry name" value="LARGE-CONDUCTANCE MECHANOSENSITIVE CHANNEL"/>
    <property type="match status" value="1"/>
</dbReference>
<keyword evidence="12" id="KW-1185">Reference proteome</keyword>
<evidence type="ECO:0000256" key="9">
    <source>
        <dbReference type="ARBA" id="ARBA00023303"/>
    </source>
</evidence>
<dbReference type="EMBL" id="JAPDDS010000005">
    <property type="protein sequence ID" value="MCW1885389.1"/>
    <property type="molecule type" value="Genomic_DNA"/>
</dbReference>
<comment type="similarity">
    <text evidence="2 10">Belongs to the MscL family.</text>
</comment>
<evidence type="ECO:0000256" key="7">
    <source>
        <dbReference type="ARBA" id="ARBA00023065"/>
    </source>
</evidence>
<evidence type="ECO:0000256" key="4">
    <source>
        <dbReference type="ARBA" id="ARBA00022475"/>
    </source>
</evidence>
<dbReference type="Proteomes" id="UP001207930">
    <property type="component" value="Unassembled WGS sequence"/>
</dbReference>
<evidence type="ECO:0000256" key="10">
    <source>
        <dbReference type="HAMAP-Rule" id="MF_00115"/>
    </source>
</evidence>
<keyword evidence="7 10" id="KW-0406">Ion transport</keyword>
<evidence type="ECO:0000256" key="2">
    <source>
        <dbReference type="ARBA" id="ARBA00007254"/>
    </source>
</evidence>
<dbReference type="Gene3D" id="1.10.1200.120">
    <property type="entry name" value="Large-conductance mechanosensitive channel, MscL, domain 1"/>
    <property type="match status" value="1"/>
</dbReference>
<evidence type="ECO:0000313" key="11">
    <source>
        <dbReference type="EMBL" id="MCW1885389.1"/>
    </source>
</evidence>
<evidence type="ECO:0000256" key="1">
    <source>
        <dbReference type="ARBA" id="ARBA00004651"/>
    </source>
</evidence>
<evidence type="ECO:0000313" key="12">
    <source>
        <dbReference type="Proteomes" id="UP001207930"/>
    </source>
</evidence>
<evidence type="ECO:0000256" key="8">
    <source>
        <dbReference type="ARBA" id="ARBA00023136"/>
    </source>
</evidence>
<keyword evidence="8 10" id="KW-0472">Membrane</keyword>
<dbReference type="RefSeq" id="WP_264501344.1">
    <property type="nucleotide sequence ID" value="NZ_JAPDDS010000005.1"/>
</dbReference>
<keyword evidence="4 10" id="KW-1003">Cell membrane</keyword>
<dbReference type="PANTHER" id="PTHR30266">
    <property type="entry name" value="MECHANOSENSITIVE CHANNEL MSCL"/>
    <property type="match status" value="1"/>
</dbReference>
<evidence type="ECO:0000256" key="5">
    <source>
        <dbReference type="ARBA" id="ARBA00022692"/>
    </source>
</evidence>
<feature type="transmembrane region" description="Helical" evidence="10">
    <location>
        <begin position="70"/>
        <end position="91"/>
    </location>
</feature>
<organism evidence="11 12">
    <name type="scientific">Luteolibacter flavescens</name>
    <dbReference type="NCBI Taxonomy" id="1859460"/>
    <lineage>
        <taxon>Bacteria</taxon>
        <taxon>Pseudomonadati</taxon>
        <taxon>Verrucomicrobiota</taxon>
        <taxon>Verrucomicrobiia</taxon>
        <taxon>Verrucomicrobiales</taxon>
        <taxon>Verrucomicrobiaceae</taxon>
        <taxon>Luteolibacter</taxon>
    </lineage>
</organism>
<protein>
    <recommendedName>
        <fullName evidence="10">Large-conductance mechanosensitive channel</fullName>
    </recommendedName>
</protein>
<feature type="transmembrane region" description="Helical" evidence="10">
    <location>
        <begin position="24"/>
        <end position="50"/>
    </location>
</feature>
<dbReference type="PROSITE" id="PS01327">
    <property type="entry name" value="MSCL"/>
    <property type="match status" value="1"/>
</dbReference>
<dbReference type="InterPro" id="IPR037673">
    <property type="entry name" value="MSC/AndL"/>
</dbReference>
<comment type="subcellular location">
    <subcellularLocation>
        <location evidence="1 10">Cell membrane</location>
        <topology evidence="1 10">Multi-pass membrane protein</topology>
    </subcellularLocation>
</comment>
<evidence type="ECO:0000256" key="3">
    <source>
        <dbReference type="ARBA" id="ARBA00022448"/>
    </source>
</evidence>
<gene>
    <name evidence="10 11" type="primary">mscL</name>
    <name evidence="11" type="ORF">OKA04_11675</name>
</gene>
<keyword evidence="9 10" id="KW-0407">Ion channel</keyword>
<reference evidence="11 12" key="1">
    <citation type="submission" date="2022-10" db="EMBL/GenBank/DDBJ databases">
        <title>Luteolibacter flavescens strain MCCC 1K03193, whole genome shotgun sequencing project.</title>
        <authorList>
            <person name="Zhao G."/>
            <person name="Shen L."/>
        </authorList>
    </citation>
    <scope>NUCLEOTIDE SEQUENCE [LARGE SCALE GENOMIC DNA]</scope>
    <source>
        <strain evidence="11 12">MCCC 1K03193</strain>
    </source>
</reference>
<proteinExistence type="inferred from homology"/>
<comment type="caution">
    <text evidence="11">The sequence shown here is derived from an EMBL/GenBank/DDBJ whole genome shotgun (WGS) entry which is preliminary data.</text>
</comment>
<comment type="function">
    <text evidence="10">Channel that opens in response to stretch forces in the membrane lipid bilayer. May participate in the regulation of osmotic pressure changes within the cell.</text>
</comment>
<dbReference type="Pfam" id="PF01741">
    <property type="entry name" value="MscL"/>
    <property type="match status" value="1"/>
</dbReference>
<name>A0ABT3FPZ5_9BACT</name>
<dbReference type="InterPro" id="IPR036019">
    <property type="entry name" value="MscL_channel"/>
</dbReference>
<evidence type="ECO:0000256" key="6">
    <source>
        <dbReference type="ARBA" id="ARBA00022989"/>
    </source>
</evidence>
<dbReference type="InterPro" id="IPR019823">
    <property type="entry name" value="Mechanosensitive_channel_CS"/>
</dbReference>
<sequence length="131" mass="14061">MPSELPQNTMLKEFREFILKGNMLDLAVGVIIGASFGKVVTAFTDILLAAIGKVGGQPDFSGFKPEGFPIGVFLNSIISLLIVGFALFIVVKIYNTAKKRFEAPVAPAGPAELPADVKLLTEIRDLLKNKA</sequence>